<dbReference type="EMBL" id="JACEQY010000050">
    <property type="protein sequence ID" value="MBA4866019.1"/>
    <property type="molecule type" value="Genomic_DNA"/>
</dbReference>
<proteinExistence type="predicted"/>
<accession>A0A7W2D7D8</accession>
<comment type="caution">
    <text evidence="2">The sequence shown here is derived from an EMBL/GenBank/DDBJ whole genome shotgun (WGS) entry which is preliminary data.</text>
</comment>
<feature type="domain" description="Group II intron maturase-specific" evidence="1">
    <location>
        <begin position="5"/>
        <end position="55"/>
    </location>
</feature>
<evidence type="ECO:0000313" key="3">
    <source>
        <dbReference type="Proteomes" id="UP000586976"/>
    </source>
</evidence>
<reference evidence="2 3" key="1">
    <citation type="submission" date="2020-07" db="EMBL/GenBank/DDBJ databases">
        <title>Streptomyces isolated from Indian soil.</title>
        <authorList>
            <person name="Mandal S."/>
            <person name="Maiti P.K."/>
        </authorList>
    </citation>
    <scope>NUCLEOTIDE SEQUENCE [LARGE SCALE GENOMIC DNA]</scope>
    <source>
        <strain evidence="2 3">PSKA54</strain>
    </source>
</reference>
<evidence type="ECO:0000313" key="2">
    <source>
        <dbReference type="EMBL" id="MBA4866019.1"/>
    </source>
</evidence>
<dbReference type="Pfam" id="PF08388">
    <property type="entry name" value="GIIM"/>
    <property type="match status" value="1"/>
</dbReference>
<organism evidence="2 3">
    <name type="scientific">Streptomyces himalayensis subsp. aureolus</name>
    <dbReference type="NCBI Taxonomy" id="2758039"/>
    <lineage>
        <taxon>Bacteria</taxon>
        <taxon>Bacillati</taxon>
        <taxon>Actinomycetota</taxon>
        <taxon>Actinomycetes</taxon>
        <taxon>Kitasatosporales</taxon>
        <taxon>Streptomycetaceae</taxon>
        <taxon>Streptomyces</taxon>
        <taxon>Streptomyces himalayensis</taxon>
    </lineage>
</organism>
<gene>
    <name evidence="2" type="ORF">H1V43_32740</name>
</gene>
<keyword evidence="3" id="KW-1185">Reference proteome</keyword>
<name>A0A7W2D7D8_9ACTN</name>
<dbReference type="Proteomes" id="UP000586976">
    <property type="component" value="Unassembled WGS sequence"/>
</dbReference>
<evidence type="ECO:0000259" key="1">
    <source>
        <dbReference type="Pfam" id="PF08388"/>
    </source>
</evidence>
<dbReference type="InterPro" id="IPR013597">
    <property type="entry name" value="Mat_intron_G2"/>
</dbReference>
<dbReference type="AlphaFoldDB" id="A0A7W2D7D8"/>
<dbReference type="RefSeq" id="WP_181867453.1">
    <property type="nucleotide sequence ID" value="NZ_JACEQY010000050.1"/>
</dbReference>
<sequence length="111" mass="13042">MTNIANRFTTGWMGSFQLADTPRVFGDLDEWFRLRMRQIRWMEWKISKARSRSLRALGIAEWQVREWASSGKGYWRIAGSGVLQRAQPNSHWEDLGLRMLKPTWQGLRSDG</sequence>
<protein>
    <recommendedName>
        <fullName evidence="1">Group II intron maturase-specific domain-containing protein</fullName>
    </recommendedName>
</protein>